<evidence type="ECO:0000313" key="4">
    <source>
        <dbReference type="Proteomes" id="UP000290365"/>
    </source>
</evidence>
<sequence>MSQGPGNYCPHCKANLAPDQRFCPHCGTVIDAGAYQRTVRSSADFVTDYFGTTMPAIPPPPPASLVQQSPCFGTPKDSIKSVRRQMNCGLLSVILLVVVLAGVGSYFGYNRLKGSGTASRGGTRTGGNIVTDATSSSLKTTSLIGAQPLSVIYADVKITLIDVKQAHSFPDDSNTYQTDIMRIDFKEEQNTKKAPNYIYTDIMRLIFSNGTVVSPITAKNSGSPDISTTRQNWIDFPASTNLTTSNMVLRIGADTEQQMQIPLKPNADVSKYQPKTTTVNKQTQYSGVDWTLTNAVASWSADGNQAEKGMIYVEISLKMDNPSSSDFNADPGDYLRLKAGAVTAAPASTTIPLSIAQGQTGLTRNATFQVPQGSTDFALIFLPAPSVSGSQQVAIPFQIP</sequence>
<dbReference type="Proteomes" id="UP000290365">
    <property type="component" value="Chromosome"/>
</dbReference>
<dbReference type="OrthoDB" id="148302at2"/>
<accession>A0A4P6K4F4</accession>
<organism evidence="3 4">
    <name type="scientific">Ktedonosporobacter rubrisoli</name>
    <dbReference type="NCBI Taxonomy" id="2509675"/>
    <lineage>
        <taxon>Bacteria</taxon>
        <taxon>Bacillati</taxon>
        <taxon>Chloroflexota</taxon>
        <taxon>Ktedonobacteria</taxon>
        <taxon>Ktedonobacterales</taxon>
        <taxon>Ktedonosporobacteraceae</taxon>
        <taxon>Ktedonosporobacter</taxon>
    </lineage>
</organism>
<keyword evidence="4" id="KW-1185">Reference proteome</keyword>
<keyword evidence="1" id="KW-1133">Transmembrane helix</keyword>
<dbReference type="AlphaFoldDB" id="A0A4P6K4F4"/>
<proteinExistence type="predicted"/>
<dbReference type="Pfam" id="PF13248">
    <property type="entry name" value="Zn_ribbon_3"/>
    <property type="match status" value="1"/>
</dbReference>
<keyword evidence="1" id="KW-0812">Transmembrane</keyword>
<feature type="transmembrane region" description="Helical" evidence="1">
    <location>
        <begin position="88"/>
        <end position="109"/>
    </location>
</feature>
<protein>
    <submittedName>
        <fullName evidence="3">Zinc ribbon domain-containing protein</fullName>
    </submittedName>
</protein>
<evidence type="ECO:0000313" key="3">
    <source>
        <dbReference type="EMBL" id="QBD82842.1"/>
    </source>
</evidence>
<name>A0A4P6K4F4_KTERU</name>
<gene>
    <name evidence="3" type="ORF">EPA93_45525</name>
</gene>
<reference evidence="3 4" key="1">
    <citation type="submission" date="2019-01" db="EMBL/GenBank/DDBJ databases">
        <title>Ktedonosporobacter rubrisoli SCAWS-G2.</title>
        <authorList>
            <person name="Huang Y."/>
            <person name="Yan B."/>
        </authorList>
    </citation>
    <scope>NUCLEOTIDE SEQUENCE [LARGE SCALE GENOMIC DNA]</scope>
    <source>
        <strain evidence="3 4">SCAWS-G2</strain>
    </source>
</reference>
<dbReference type="InterPro" id="IPR059113">
    <property type="entry name" value="Znf_ribbon"/>
</dbReference>
<keyword evidence="1" id="KW-0472">Membrane</keyword>
<evidence type="ECO:0000256" key="1">
    <source>
        <dbReference type="SAM" id="Phobius"/>
    </source>
</evidence>
<evidence type="ECO:0000259" key="2">
    <source>
        <dbReference type="Pfam" id="PF13248"/>
    </source>
</evidence>
<dbReference type="EMBL" id="CP035758">
    <property type="protein sequence ID" value="QBD82842.1"/>
    <property type="molecule type" value="Genomic_DNA"/>
</dbReference>
<feature type="domain" description="Putative zinc-ribbon" evidence="2">
    <location>
        <begin position="7"/>
        <end position="30"/>
    </location>
</feature>
<dbReference type="KEGG" id="kbs:EPA93_45525"/>